<protein>
    <submittedName>
        <fullName evidence="2">Uncharacterized protein</fullName>
    </submittedName>
</protein>
<keyword evidence="1" id="KW-0812">Transmembrane</keyword>
<feature type="transmembrane region" description="Helical" evidence="1">
    <location>
        <begin position="126"/>
        <end position="148"/>
    </location>
</feature>
<dbReference type="AlphaFoldDB" id="A0A450WGN7"/>
<evidence type="ECO:0000256" key="1">
    <source>
        <dbReference type="SAM" id="Phobius"/>
    </source>
</evidence>
<name>A0A450WGN7_9GAMM</name>
<keyword evidence="1" id="KW-0472">Membrane</keyword>
<evidence type="ECO:0000313" key="3">
    <source>
        <dbReference type="EMBL" id="VFK31840.1"/>
    </source>
</evidence>
<organism evidence="2">
    <name type="scientific">Candidatus Kentrum sp. LPFa</name>
    <dbReference type="NCBI Taxonomy" id="2126335"/>
    <lineage>
        <taxon>Bacteria</taxon>
        <taxon>Pseudomonadati</taxon>
        <taxon>Pseudomonadota</taxon>
        <taxon>Gammaproteobacteria</taxon>
        <taxon>Candidatus Kentrum</taxon>
    </lineage>
</organism>
<dbReference type="EMBL" id="CAADFP010000150">
    <property type="protein sequence ID" value="VFK31840.1"/>
    <property type="molecule type" value="Genomic_DNA"/>
</dbReference>
<sequence length="178" mass="20098">MATKFSASDDIYRNLVQGNESNLPSDESWLYGLVAFAVIEERRISWAEHYNHINGKPPDSDEIRNWYEQQPESELLGAKGRAEDALQAYSNKVVESAIKEREKEIEEGIIVDAINRLSGLWRQLRINIVGGFIGALLFAMILAMFSFIGVNDISPVQIGKHLKGEIEKSKTEVMDNDQ</sequence>
<gene>
    <name evidence="2" type="ORF">BECKLPF1236A_GA0070988_101397</name>
    <name evidence="3" type="ORF">BECKLPF1236C_GA0070990_101507</name>
</gene>
<evidence type="ECO:0000313" key="2">
    <source>
        <dbReference type="EMBL" id="VFK16111.1"/>
    </source>
</evidence>
<dbReference type="EMBL" id="CAADFM010000139">
    <property type="protein sequence ID" value="VFK16111.1"/>
    <property type="molecule type" value="Genomic_DNA"/>
</dbReference>
<keyword evidence="1" id="KW-1133">Transmembrane helix</keyword>
<accession>A0A450WGN7</accession>
<reference evidence="2" key="1">
    <citation type="submission" date="2019-02" db="EMBL/GenBank/DDBJ databases">
        <authorList>
            <person name="Gruber-Vodicka R. H."/>
            <person name="Seah K. B. B."/>
        </authorList>
    </citation>
    <scope>NUCLEOTIDE SEQUENCE</scope>
    <source>
        <strain evidence="2">BECK_S312</strain>
        <strain evidence="3">BECK_S426</strain>
    </source>
</reference>
<proteinExistence type="predicted"/>